<organism evidence="3 4">
    <name type="scientific">Piscinibacter gummiphilus</name>
    <dbReference type="NCBI Taxonomy" id="946333"/>
    <lineage>
        <taxon>Bacteria</taxon>
        <taxon>Pseudomonadati</taxon>
        <taxon>Pseudomonadota</taxon>
        <taxon>Betaproteobacteria</taxon>
        <taxon>Burkholderiales</taxon>
        <taxon>Sphaerotilaceae</taxon>
        <taxon>Piscinibacter</taxon>
    </lineage>
</organism>
<dbReference type="PANTHER" id="PTHR30041:SF8">
    <property type="entry name" value="PROTEIN YFFB"/>
    <property type="match status" value="1"/>
</dbReference>
<proteinExistence type="inferred from homology"/>
<dbReference type="RefSeq" id="WP_316703032.1">
    <property type="nucleotide sequence ID" value="NZ_CP136336.1"/>
</dbReference>
<keyword evidence="4" id="KW-1185">Reference proteome</keyword>
<evidence type="ECO:0000256" key="1">
    <source>
        <dbReference type="ARBA" id="ARBA00007198"/>
    </source>
</evidence>
<accession>A0ABZ0D073</accession>
<dbReference type="PROSITE" id="PS51353">
    <property type="entry name" value="ARSC"/>
    <property type="match status" value="1"/>
</dbReference>
<evidence type="ECO:0000313" key="4">
    <source>
        <dbReference type="Proteomes" id="UP001303946"/>
    </source>
</evidence>
<dbReference type="NCBIfam" id="TIGR01617">
    <property type="entry name" value="arsC_related"/>
    <property type="match status" value="1"/>
</dbReference>
<dbReference type="Gene3D" id="3.40.30.10">
    <property type="entry name" value="Glutaredoxin"/>
    <property type="match status" value="1"/>
</dbReference>
<comment type="similarity">
    <text evidence="1 2">Belongs to the ArsC family.</text>
</comment>
<evidence type="ECO:0000313" key="3">
    <source>
        <dbReference type="EMBL" id="WOB10131.1"/>
    </source>
</evidence>
<evidence type="ECO:0000256" key="2">
    <source>
        <dbReference type="PROSITE-ProRule" id="PRU01282"/>
    </source>
</evidence>
<dbReference type="InterPro" id="IPR006504">
    <property type="entry name" value="Tscrpt_reg_Spx/MgsR"/>
</dbReference>
<gene>
    <name evidence="3" type="ORF">RXV79_08700</name>
</gene>
<name>A0ABZ0D073_9BURK</name>
<dbReference type="InterPro" id="IPR006660">
    <property type="entry name" value="Arsenate_reductase-like"/>
</dbReference>
<reference evidence="3 4" key="1">
    <citation type="submission" date="2023-10" db="EMBL/GenBank/DDBJ databases">
        <title>Bacteria for the degradation of biodegradable plastic PBAT(Polybutylene adipate terephthalate).</title>
        <authorList>
            <person name="Weon H.-Y."/>
            <person name="Yeon J."/>
        </authorList>
    </citation>
    <scope>NUCLEOTIDE SEQUENCE [LARGE SCALE GENOMIC DNA]</scope>
    <source>
        <strain evidence="3 4">SBD 7-3</strain>
    </source>
</reference>
<dbReference type="Proteomes" id="UP001303946">
    <property type="component" value="Chromosome"/>
</dbReference>
<dbReference type="SUPFAM" id="SSF52833">
    <property type="entry name" value="Thioredoxin-like"/>
    <property type="match status" value="1"/>
</dbReference>
<dbReference type="Pfam" id="PF03960">
    <property type="entry name" value="ArsC"/>
    <property type="match status" value="1"/>
</dbReference>
<dbReference type="PANTHER" id="PTHR30041">
    <property type="entry name" value="ARSENATE REDUCTASE"/>
    <property type="match status" value="1"/>
</dbReference>
<sequence length="118" mass="13127">MNSITLYGIPNCDTVKKARAWLAAREATVNFHDFKKQGVPEAHLAQWLPAVGWEKLVNRQGTTWRKLPPEQQAAVTDATSARALMLREPSVIKRPVVEWADGKVTVGFSDALFAERLG</sequence>
<dbReference type="EMBL" id="CP136336">
    <property type="protein sequence ID" value="WOB10131.1"/>
    <property type="molecule type" value="Genomic_DNA"/>
</dbReference>
<dbReference type="NCBIfam" id="NF008107">
    <property type="entry name" value="PRK10853.1"/>
    <property type="match status" value="1"/>
</dbReference>
<protein>
    <submittedName>
        <fullName evidence="3">ArsC family reductase</fullName>
    </submittedName>
</protein>
<dbReference type="InterPro" id="IPR036249">
    <property type="entry name" value="Thioredoxin-like_sf"/>
</dbReference>
<dbReference type="CDD" id="cd03035">
    <property type="entry name" value="ArsC_Yffb"/>
    <property type="match status" value="1"/>
</dbReference>